<evidence type="ECO:0000313" key="2">
    <source>
        <dbReference type="EMBL" id="KAL1115031.1"/>
    </source>
</evidence>
<dbReference type="AlphaFoldDB" id="A0ABD0XUS5"/>
<evidence type="ECO:0000256" key="1">
    <source>
        <dbReference type="SAM" id="MobiDB-lite"/>
    </source>
</evidence>
<accession>A0ABD0XUS5</accession>
<feature type="compositionally biased region" description="Basic and acidic residues" evidence="1">
    <location>
        <begin position="303"/>
        <end position="313"/>
    </location>
</feature>
<feature type="region of interest" description="Disordered" evidence="1">
    <location>
        <begin position="193"/>
        <end position="489"/>
    </location>
</feature>
<feature type="compositionally biased region" description="Polar residues" evidence="1">
    <location>
        <begin position="220"/>
        <end position="237"/>
    </location>
</feature>
<name>A0ABD0XUS5_9HEMI</name>
<feature type="compositionally biased region" description="Polar residues" evidence="1">
    <location>
        <begin position="336"/>
        <end position="354"/>
    </location>
</feature>
<feature type="compositionally biased region" description="Basic and acidic residues" evidence="1">
    <location>
        <begin position="207"/>
        <end position="219"/>
    </location>
</feature>
<organism evidence="2 3">
    <name type="scientific">Ranatra chinensis</name>
    <dbReference type="NCBI Taxonomy" id="642074"/>
    <lineage>
        <taxon>Eukaryota</taxon>
        <taxon>Metazoa</taxon>
        <taxon>Ecdysozoa</taxon>
        <taxon>Arthropoda</taxon>
        <taxon>Hexapoda</taxon>
        <taxon>Insecta</taxon>
        <taxon>Pterygota</taxon>
        <taxon>Neoptera</taxon>
        <taxon>Paraneoptera</taxon>
        <taxon>Hemiptera</taxon>
        <taxon>Heteroptera</taxon>
        <taxon>Panheteroptera</taxon>
        <taxon>Nepomorpha</taxon>
        <taxon>Nepidae</taxon>
        <taxon>Ranatrinae</taxon>
        <taxon>Ranatra</taxon>
    </lineage>
</organism>
<comment type="caution">
    <text evidence="2">The sequence shown here is derived from an EMBL/GenBank/DDBJ whole genome shotgun (WGS) entry which is preliminary data.</text>
</comment>
<sequence>MSVGKEVAKADRFGSLERRSGGGQSQRTQQPRRSANNQLSPIIEMDNPWAEQDVPNGAPKLGHEKPSRKKKKKEEEEEAAEKKKPTLGQRVRRLFARKKVDKKPEDAKTTGGDDLAARYTEYKGPQDISRHFLQHVAQHVSPAAPINKILSSDIAQEGAFCDSVTVVTSTPPMTKDIFTVESDQYAIVVPATKRAATAAREEEEDDDHRPRMDSRRSSEQSKTSWYRQDNKKTSTLRTKSRRNEDTKGYLGDKKTTSSADEDGTDCGSRLSKQLRFFGDTDVDENEPPAGRTNGGGSTATLTKKKDVGREATALRRNKSGGESSGSERGVTKGTIRISSASRHVGENSSGGESTTEGEHKSVVYLHSPAVGDVPGRSKRTGGDAGRSMEDLLAAGGGTSFRKTTVTRSASVLAPWRPQFHNSREIDYSSQRVSTLGRPPRPPSSQQHHHPKRLVFTGPSFDEKYPPSSRNNTPAPLMSAQRTTNGKTRK</sequence>
<proteinExistence type="predicted"/>
<protein>
    <submittedName>
        <fullName evidence="2">Uncharacterized protein</fullName>
    </submittedName>
</protein>
<evidence type="ECO:0000313" key="3">
    <source>
        <dbReference type="Proteomes" id="UP001558652"/>
    </source>
</evidence>
<feature type="compositionally biased region" description="Basic and acidic residues" evidence="1">
    <location>
        <begin position="1"/>
        <end position="20"/>
    </location>
</feature>
<feature type="compositionally biased region" description="Polar residues" evidence="1">
    <location>
        <begin position="400"/>
        <end position="409"/>
    </location>
</feature>
<dbReference type="Proteomes" id="UP001558652">
    <property type="component" value="Unassembled WGS sequence"/>
</dbReference>
<gene>
    <name evidence="2" type="ORF">AAG570_007062</name>
</gene>
<feature type="compositionally biased region" description="Low complexity" evidence="1">
    <location>
        <begin position="25"/>
        <end position="34"/>
    </location>
</feature>
<feature type="compositionally biased region" description="Basic residues" evidence="1">
    <location>
        <begin position="90"/>
        <end position="101"/>
    </location>
</feature>
<feature type="region of interest" description="Disordered" evidence="1">
    <location>
        <begin position="1"/>
        <end position="114"/>
    </location>
</feature>
<feature type="compositionally biased region" description="Polar residues" evidence="1">
    <location>
        <begin position="467"/>
        <end position="489"/>
    </location>
</feature>
<dbReference type="EMBL" id="JBFDAA010000020">
    <property type="protein sequence ID" value="KAL1115031.1"/>
    <property type="molecule type" value="Genomic_DNA"/>
</dbReference>
<keyword evidence="3" id="KW-1185">Reference proteome</keyword>
<reference evidence="2 3" key="1">
    <citation type="submission" date="2024-07" db="EMBL/GenBank/DDBJ databases">
        <title>Chromosome-level genome assembly of the water stick insect Ranatra chinensis (Heteroptera: Nepidae).</title>
        <authorList>
            <person name="Liu X."/>
        </authorList>
    </citation>
    <scope>NUCLEOTIDE SEQUENCE [LARGE SCALE GENOMIC DNA]</scope>
    <source>
        <strain evidence="2">Cailab_2021Rc</strain>
        <tissue evidence="2">Muscle</tissue>
    </source>
</reference>
<feature type="compositionally biased region" description="Basic and acidic residues" evidence="1">
    <location>
        <begin position="241"/>
        <end position="255"/>
    </location>
</feature>